<dbReference type="Proteomes" id="UP000244335">
    <property type="component" value="Unassembled WGS sequence"/>
</dbReference>
<evidence type="ECO:0000256" key="6">
    <source>
        <dbReference type="ARBA" id="ARBA00023315"/>
    </source>
</evidence>
<comment type="function">
    <text evidence="9">Catalyzes the transfer of an acetyl group from acetyl-CoA to the 6'-amino group of aminoglycoside molecules conferring resistance to antibiotics containing the purpurosamine ring.</text>
</comment>
<organism evidence="11 12">
    <name type="scientific">Rhizobium rhizogenes</name>
    <name type="common">Agrobacterium rhizogenes</name>
    <dbReference type="NCBI Taxonomy" id="359"/>
    <lineage>
        <taxon>Bacteria</taxon>
        <taxon>Pseudomonadati</taxon>
        <taxon>Pseudomonadota</taxon>
        <taxon>Alphaproteobacteria</taxon>
        <taxon>Hyphomicrobiales</taxon>
        <taxon>Rhizobiaceae</taxon>
        <taxon>Rhizobium/Agrobacterium group</taxon>
        <taxon>Rhizobium</taxon>
    </lineage>
</organism>
<name>A0AA92H9A1_RHIRH</name>
<feature type="domain" description="N-acetyltransferase" evidence="10">
    <location>
        <begin position="1"/>
        <end position="150"/>
    </location>
</feature>
<dbReference type="CDD" id="cd04301">
    <property type="entry name" value="NAT_SF"/>
    <property type="match status" value="1"/>
</dbReference>
<dbReference type="EC" id="2.3.1.82" evidence="2 9"/>
<dbReference type="InterPro" id="IPR000182">
    <property type="entry name" value="GNAT_dom"/>
</dbReference>
<keyword evidence="6 9" id="KW-0012">Acyltransferase</keyword>
<evidence type="ECO:0000256" key="4">
    <source>
        <dbReference type="ARBA" id="ARBA00022679"/>
    </source>
</evidence>
<dbReference type="PROSITE" id="PS51186">
    <property type="entry name" value="GNAT"/>
    <property type="match status" value="1"/>
</dbReference>
<dbReference type="Gene3D" id="3.40.630.30">
    <property type="match status" value="1"/>
</dbReference>
<evidence type="ECO:0000256" key="1">
    <source>
        <dbReference type="ARBA" id="ARBA00011738"/>
    </source>
</evidence>
<evidence type="ECO:0000256" key="3">
    <source>
        <dbReference type="ARBA" id="ARBA00017677"/>
    </source>
</evidence>
<evidence type="ECO:0000313" key="11">
    <source>
        <dbReference type="EMBL" id="PVE54196.1"/>
    </source>
</evidence>
<dbReference type="PIRSF" id="PIRSF000452">
    <property type="entry name" value="6-N-acetyltransf"/>
    <property type="match status" value="1"/>
</dbReference>
<sequence>MKIVRGTIDNVDSWTRLRAALWPDGSVEQHREDVIETFLQGADRAVAFLSESEEGEIVGFAEGSLRNDYVNGCETSPVAFLEGIYVLPSHRQQGIARRLCDAVGDWGKSQGCLEFASDAPLENEVSRKFHAALGFTETQRVVFFRKDIEA</sequence>
<evidence type="ECO:0000256" key="9">
    <source>
        <dbReference type="PIRNR" id="PIRNR000452"/>
    </source>
</evidence>
<dbReference type="InterPro" id="IPR016181">
    <property type="entry name" value="Acyl_CoA_acyltransferase"/>
</dbReference>
<dbReference type="GO" id="GO:0046677">
    <property type="term" value="P:response to antibiotic"/>
    <property type="evidence" value="ECO:0007669"/>
    <property type="project" value="UniProtKB-KW"/>
</dbReference>
<comment type="catalytic activity">
    <reaction evidence="8 9">
        <text>kanamycin B + acetyl-CoA = N(6')-acetylkanamycin B + CoA + H(+)</text>
        <dbReference type="Rhea" id="RHEA:16449"/>
        <dbReference type="ChEBI" id="CHEBI:15378"/>
        <dbReference type="ChEBI" id="CHEBI:57287"/>
        <dbReference type="ChEBI" id="CHEBI:57288"/>
        <dbReference type="ChEBI" id="CHEBI:58390"/>
        <dbReference type="ChEBI" id="CHEBI:58549"/>
        <dbReference type="EC" id="2.3.1.82"/>
    </reaction>
</comment>
<comment type="subunit">
    <text evidence="1 9">Homodimer.</text>
</comment>
<proteinExistence type="predicted"/>
<dbReference type="Pfam" id="PF00583">
    <property type="entry name" value="Acetyltransf_1"/>
    <property type="match status" value="1"/>
</dbReference>
<dbReference type="AlphaFoldDB" id="A0AA92H9A1"/>
<keyword evidence="5 9" id="KW-0046">Antibiotic resistance</keyword>
<evidence type="ECO:0000256" key="2">
    <source>
        <dbReference type="ARBA" id="ARBA00012888"/>
    </source>
</evidence>
<reference evidence="11 12" key="1">
    <citation type="submission" date="2018-04" db="EMBL/GenBank/DDBJ databases">
        <authorList>
            <person name="Hagen T."/>
        </authorList>
    </citation>
    <scope>NUCLEOTIDE SEQUENCE [LARGE SCALE GENOMIC DNA]</scope>
    <source>
        <strain evidence="11 12">TPD7009</strain>
    </source>
</reference>
<evidence type="ECO:0000256" key="8">
    <source>
        <dbReference type="ARBA" id="ARBA00048923"/>
    </source>
</evidence>
<dbReference type="SUPFAM" id="SSF55729">
    <property type="entry name" value="Acyl-CoA N-acyltransferases (Nat)"/>
    <property type="match status" value="1"/>
</dbReference>
<accession>A0AA92H9A1</accession>
<dbReference type="RefSeq" id="WP_116493211.1">
    <property type="nucleotide sequence ID" value="NZ_QDFR01000003.1"/>
</dbReference>
<dbReference type="InterPro" id="IPR050680">
    <property type="entry name" value="YpeA/RimI_acetyltransf"/>
</dbReference>
<dbReference type="PANTHER" id="PTHR43420:SF51">
    <property type="entry name" value="PEPTIDYL-LYSINE N-ACETYLTRANSFERASE YIAC"/>
    <property type="match status" value="1"/>
</dbReference>
<gene>
    <name evidence="11" type="ORF">DC430_13295</name>
</gene>
<dbReference type="EMBL" id="QDFR01000003">
    <property type="protein sequence ID" value="PVE54196.1"/>
    <property type="molecule type" value="Genomic_DNA"/>
</dbReference>
<protein>
    <recommendedName>
        <fullName evidence="3 9">Aminoglycoside N(6')-acetyltransferase type 1</fullName>
        <ecNumber evidence="2 9">2.3.1.82</ecNumber>
    </recommendedName>
    <alternativeName>
        <fullName evidence="7 9">Aminoglycoside resistance protein</fullName>
    </alternativeName>
</protein>
<evidence type="ECO:0000259" key="10">
    <source>
        <dbReference type="PROSITE" id="PS51186"/>
    </source>
</evidence>
<dbReference type="PANTHER" id="PTHR43420">
    <property type="entry name" value="ACETYLTRANSFERASE"/>
    <property type="match status" value="1"/>
</dbReference>
<dbReference type="GO" id="GO:0047663">
    <property type="term" value="F:aminoglycoside 6'-N-acetyltransferase activity"/>
    <property type="evidence" value="ECO:0007669"/>
    <property type="project" value="UniProtKB-EC"/>
</dbReference>
<evidence type="ECO:0000313" key="12">
    <source>
        <dbReference type="Proteomes" id="UP000244335"/>
    </source>
</evidence>
<evidence type="ECO:0000256" key="7">
    <source>
        <dbReference type="ARBA" id="ARBA00029660"/>
    </source>
</evidence>
<dbReference type="NCBIfam" id="NF043067">
    <property type="entry name" value="AAC_6p_group_E"/>
    <property type="match status" value="1"/>
</dbReference>
<dbReference type="InterPro" id="IPR024170">
    <property type="entry name" value="Aminoglycoside_N6-AcTrfrase"/>
</dbReference>
<keyword evidence="4 9" id="KW-0808">Transferase</keyword>
<comment type="caution">
    <text evidence="11">The sequence shown here is derived from an EMBL/GenBank/DDBJ whole genome shotgun (WGS) entry which is preliminary data.</text>
</comment>
<evidence type="ECO:0000256" key="5">
    <source>
        <dbReference type="ARBA" id="ARBA00023251"/>
    </source>
</evidence>